<reference evidence="3 4" key="1">
    <citation type="journal article" date="2019" name="Sci. Rep.">
        <title>Comparative genomics of chytrid fungi reveal insights into the obligate biotrophic and pathogenic lifestyle of Synchytrium endobioticum.</title>
        <authorList>
            <person name="van de Vossenberg B.T.L.H."/>
            <person name="Warris S."/>
            <person name="Nguyen H.D.T."/>
            <person name="van Gent-Pelzer M.P.E."/>
            <person name="Joly D.L."/>
            <person name="van de Geest H.C."/>
            <person name="Bonants P.J.M."/>
            <person name="Smith D.S."/>
            <person name="Levesque C.A."/>
            <person name="van der Lee T.A.J."/>
        </authorList>
    </citation>
    <scope>NUCLEOTIDE SEQUENCE [LARGE SCALE GENOMIC DNA]</scope>
    <source>
        <strain evidence="3 4">MB42</strain>
    </source>
</reference>
<dbReference type="EMBL" id="QEAN01000315">
    <property type="protein sequence ID" value="TPX40399.1"/>
    <property type="molecule type" value="Genomic_DNA"/>
</dbReference>
<feature type="region of interest" description="Disordered" evidence="1">
    <location>
        <begin position="365"/>
        <end position="435"/>
    </location>
</feature>
<dbReference type="VEuPathDB" id="FungiDB:SeMB42_g06024"/>
<sequence length="477" mass="53250">MKSTGWVQKVLLIIMYLLASAAGMPQSHPSTGTRSGSDMTHADARQREQAPDTAGDDLGTADTPSDDALRCAFNGRVIRPGPLVDLMSRRGTQRIVIDMVAHNAVSGASDAASSAIVERATDRTNFVQLEVRYANDPDEMEIHVSSPFATWLEGQLRDEFSTEPEVNLYAIVRGKIARKYEDRAMDSAFHAWEEIEAVQDGLDEQSKQLLDEIMERAMVDTCGSNDPFAEVTRRAFDGRVIHPRPLIDLMKILRMNSIIVDTATSRIVGHAEQAIQPVLIQLFGYNHPVYPWEIHIRLLRADVFDHVPQPIYSEYLDAVRSAFASALRTVQHASLARYARRRAIEALATISDEATKHRLHAIINSDDATEASNHASDHVADDSDARSEDESIVPDQRWLDARDEPDDGTTGENRLEREFSDDILGTRSGGTLPFPRQDERVNLEITRDVSRRLIDDITCFTAFSTSCEDATCQNYID</sequence>
<dbReference type="Proteomes" id="UP000317494">
    <property type="component" value="Unassembled WGS sequence"/>
</dbReference>
<feature type="compositionally biased region" description="Polar residues" evidence="1">
    <location>
        <begin position="27"/>
        <end position="38"/>
    </location>
</feature>
<evidence type="ECO:0008006" key="5">
    <source>
        <dbReference type="Google" id="ProtNLM"/>
    </source>
</evidence>
<organism evidence="3 4">
    <name type="scientific">Synchytrium endobioticum</name>
    <dbReference type="NCBI Taxonomy" id="286115"/>
    <lineage>
        <taxon>Eukaryota</taxon>
        <taxon>Fungi</taxon>
        <taxon>Fungi incertae sedis</taxon>
        <taxon>Chytridiomycota</taxon>
        <taxon>Chytridiomycota incertae sedis</taxon>
        <taxon>Chytridiomycetes</taxon>
        <taxon>Synchytriales</taxon>
        <taxon>Synchytriaceae</taxon>
        <taxon>Synchytrium</taxon>
    </lineage>
</organism>
<feature type="region of interest" description="Disordered" evidence="1">
    <location>
        <begin position="25"/>
        <end position="65"/>
    </location>
</feature>
<evidence type="ECO:0000256" key="1">
    <source>
        <dbReference type="SAM" id="MobiDB-lite"/>
    </source>
</evidence>
<comment type="caution">
    <text evidence="3">The sequence shown here is derived from an EMBL/GenBank/DDBJ whole genome shotgun (WGS) entry which is preliminary data.</text>
</comment>
<name>A0A507CL52_9FUNG</name>
<evidence type="ECO:0000313" key="3">
    <source>
        <dbReference type="EMBL" id="TPX40399.1"/>
    </source>
</evidence>
<gene>
    <name evidence="3" type="ORF">SeMB42_g06024</name>
</gene>
<keyword evidence="2" id="KW-0732">Signal</keyword>
<dbReference type="AlphaFoldDB" id="A0A507CL52"/>
<evidence type="ECO:0000313" key="4">
    <source>
        <dbReference type="Proteomes" id="UP000317494"/>
    </source>
</evidence>
<keyword evidence="4" id="KW-1185">Reference proteome</keyword>
<accession>A0A507CL52</accession>
<feature type="chain" id="PRO_5021359538" description="Secreted protein" evidence="2">
    <location>
        <begin position="24"/>
        <end position="477"/>
    </location>
</feature>
<evidence type="ECO:0000256" key="2">
    <source>
        <dbReference type="SAM" id="SignalP"/>
    </source>
</evidence>
<feature type="compositionally biased region" description="Basic and acidic residues" evidence="1">
    <location>
        <begin position="40"/>
        <end position="50"/>
    </location>
</feature>
<feature type="compositionally biased region" description="Low complexity" evidence="1">
    <location>
        <begin position="51"/>
        <end position="63"/>
    </location>
</feature>
<proteinExistence type="predicted"/>
<feature type="compositionally biased region" description="Basic and acidic residues" evidence="1">
    <location>
        <begin position="375"/>
        <end position="389"/>
    </location>
</feature>
<feature type="signal peptide" evidence="2">
    <location>
        <begin position="1"/>
        <end position="23"/>
    </location>
</feature>
<protein>
    <recommendedName>
        <fullName evidence="5">Secreted protein</fullName>
    </recommendedName>
</protein>